<accession>A0ABQ5CZK1</accession>
<evidence type="ECO:0008006" key="4">
    <source>
        <dbReference type="Google" id="ProtNLM"/>
    </source>
</evidence>
<name>A0ABQ5CZK1_9ASTR</name>
<sequence length="811" mass="89737">MTISCTIRQKPLALPWGRAPRLDTGVKSGSPVGQGPLITVYTEACAFRGRKYPIVRSASVLTYPGRDQCRCIAAVDYVSGIHVASSDYWLVSFFARLFKMTNFAIKHSIMASEMVENFCNDYYIADEVHHVAPGGIQLSLNSLRVDAKVFPIPVSLYVGGALEKDPAPHHLTARSRAIMLGFPREHKLPFRRYPECFLCLVGLSPYYPFDENTYLAFERPDGTEMGLLDFIKTADPRKVQAVEVQKKDDQVKLLESTSHCFMSLVTSAACGSSYAAAPEVSAPEVSAPVEVEPENIVPEDTYLDLTGPDEVVVTQSGKSKRKRLGEQSDTLPAKQLRNDHPSLCYRYWWEDSCWTEATCADNARIADVPVYTAATTVTSVRENAGVTPMSDVAGSSQLETSEGSDDSFYELPSLNSAEAERCMDYEQLYTEFNVGAARQICLESDVRSRAEHELELKEKLKGKYDARGRLLEEKDLEILRLKSLLVEEAEKAKTAEVVRLRGQSALDDSKATCAEAGSLITSLTSERDRLTSEVSTLHTAFHDFKEKAEAQQEEHAQVLYNRVAELEAHVMDVSGRLEGELYPAYLTILAERRWFLTHGIQLVVLKCFKSPEYQGILGHALGRVVDFGMQEGLEAGYEHGIVETPLSAVEAYNPEAAKTSYFDAVRALEDVDFPLVNLLKSKKDAGMDEVLDCFILDGPLADLPEAAHLQPCLEQLSVPIHYSDDKAIVGETYLSFALLNVHSRAQGAKKHVAALRQLMMEIVCNPLSSQTWVGKTSTSAAPLSVEDFDEVDTDEALGSVVAIPKFEACRF</sequence>
<gene>
    <name evidence="2" type="ORF">Tco_0922944</name>
</gene>
<dbReference type="Proteomes" id="UP001151760">
    <property type="component" value="Unassembled WGS sequence"/>
</dbReference>
<organism evidence="2 3">
    <name type="scientific">Tanacetum coccineum</name>
    <dbReference type="NCBI Taxonomy" id="301880"/>
    <lineage>
        <taxon>Eukaryota</taxon>
        <taxon>Viridiplantae</taxon>
        <taxon>Streptophyta</taxon>
        <taxon>Embryophyta</taxon>
        <taxon>Tracheophyta</taxon>
        <taxon>Spermatophyta</taxon>
        <taxon>Magnoliopsida</taxon>
        <taxon>eudicotyledons</taxon>
        <taxon>Gunneridae</taxon>
        <taxon>Pentapetalae</taxon>
        <taxon>asterids</taxon>
        <taxon>campanulids</taxon>
        <taxon>Asterales</taxon>
        <taxon>Asteraceae</taxon>
        <taxon>Asteroideae</taxon>
        <taxon>Anthemideae</taxon>
        <taxon>Anthemidinae</taxon>
        <taxon>Tanacetum</taxon>
    </lineage>
</organism>
<feature type="region of interest" description="Disordered" evidence="1">
    <location>
        <begin position="387"/>
        <end position="407"/>
    </location>
</feature>
<reference evidence="2" key="2">
    <citation type="submission" date="2022-01" db="EMBL/GenBank/DDBJ databases">
        <authorList>
            <person name="Yamashiro T."/>
            <person name="Shiraishi A."/>
            <person name="Satake H."/>
            <person name="Nakayama K."/>
        </authorList>
    </citation>
    <scope>NUCLEOTIDE SEQUENCE</scope>
</reference>
<proteinExistence type="predicted"/>
<protein>
    <recommendedName>
        <fullName evidence="4">Transposase (Putative), gypsy type</fullName>
    </recommendedName>
</protein>
<evidence type="ECO:0000313" key="3">
    <source>
        <dbReference type="Proteomes" id="UP001151760"/>
    </source>
</evidence>
<dbReference type="EMBL" id="BQNB010014800">
    <property type="protein sequence ID" value="GJT32525.1"/>
    <property type="molecule type" value="Genomic_DNA"/>
</dbReference>
<evidence type="ECO:0000313" key="2">
    <source>
        <dbReference type="EMBL" id="GJT32525.1"/>
    </source>
</evidence>
<reference evidence="2" key="1">
    <citation type="journal article" date="2022" name="Int. J. Mol. Sci.">
        <title>Draft Genome of Tanacetum Coccineum: Genomic Comparison of Closely Related Tanacetum-Family Plants.</title>
        <authorList>
            <person name="Yamashiro T."/>
            <person name="Shiraishi A."/>
            <person name="Nakayama K."/>
            <person name="Satake H."/>
        </authorList>
    </citation>
    <scope>NUCLEOTIDE SEQUENCE</scope>
</reference>
<comment type="caution">
    <text evidence="2">The sequence shown here is derived from an EMBL/GenBank/DDBJ whole genome shotgun (WGS) entry which is preliminary data.</text>
</comment>
<evidence type="ECO:0000256" key="1">
    <source>
        <dbReference type="SAM" id="MobiDB-lite"/>
    </source>
</evidence>
<keyword evidence="3" id="KW-1185">Reference proteome</keyword>